<dbReference type="Proteomes" id="UP001642484">
    <property type="component" value="Unassembled WGS sequence"/>
</dbReference>
<organism evidence="2 3">
    <name type="scientific">Durusdinium trenchii</name>
    <dbReference type="NCBI Taxonomy" id="1381693"/>
    <lineage>
        <taxon>Eukaryota</taxon>
        <taxon>Sar</taxon>
        <taxon>Alveolata</taxon>
        <taxon>Dinophyceae</taxon>
        <taxon>Suessiales</taxon>
        <taxon>Symbiodiniaceae</taxon>
        <taxon>Durusdinium</taxon>
    </lineage>
</organism>
<feature type="region of interest" description="Disordered" evidence="1">
    <location>
        <begin position="1"/>
        <end position="46"/>
    </location>
</feature>
<accession>A0ABP0S2E6</accession>
<keyword evidence="3" id="KW-1185">Reference proteome</keyword>
<comment type="caution">
    <text evidence="2">The sequence shown here is derived from an EMBL/GenBank/DDBJ whole genome shotgun (WGS) entry which is preliminary data.</text>
</comment>
<sequence>MENDPKSLTSNRQHQPIAPAEQRPSIRRPAPHVRPPHDQDVQDLESAPVNGVDLRREVEAIFTSALRGSEVLERQRYIDFLQSIGSTLHEVNLFMKEFPEGSWICVKDFLDFLFYSTPKEQQQLEDARKTASFSLPLRFTSTEMPSVLCDMVDKTFRGRIINGAKDCYASYPGKFKTGFEALSSDVGEFCDQSVACVYFCKKKDGLGRHHPDPDDGEGRCYCRRIYGEGNHTNRNYEVFGYLHWIGGPYNDGDWWRRWNEAQKVADAMNAVLLRKDASKVERYKARRTAEERWEASGRVPAWGCFWFHVSFLQ</sequence>
<protein>
    <submittedName>
        <fullName evidence="2">Uncharacterized protein</fullName>
    </submittedName>
</protein>
<feature type="compositionally biased region" description="Polar residues" evidence="1">
    <location>
        <begin position="1"/>
        <end position="14"/>
    </location>
</feature>
<evidence type="ECO:0000313" key="3">
    <source>
        <dbReference type="Proteomes" id="UP001642484"/>
    </source>
</evidence>
<evidence type="ECO:0000256" key="1">
    <source>
        <dbReference type="SAM" id="MobiDB-lite"/>
    </source>
</evidence>
<proteinExistence type="predicted"/>
<dbReference type="EMBL" id="CAXAMN010026905">
    <property type="protein sequence ID" value="CAK9106540.1"/>
    <property type="molecule type" value="Genomic_DNA"/>
</dbReference>
<gene>
    <name evidence="2" type="ORF">CCMP2556_LOCUS49785</name>
</gene>
<reference evidence="2 3" key="1">
    <citation type="submission" date="2024-02" db="EMBL/GenBank/DDBJ databases">
        <authorList>
            <person name="Chen Y."/>
            <person name="Shah S."/>
            <person name="Dougan E. K."/>
            <person name="Thang M."/>
            <person name="Chan C."/>
        </authorList>
    </citation>
    <scope>NUCLEOTIDE SEQUENCE [LARGE SCALE GENOMIC DNA]</scope>
</reference>
<evidence type="ECO:0000313" key="2">
    <source>
        <dbReference type="EMBL" id="CAK9106540.1"/>
    </source>
</evidence>
<name>A0ABP0S2E6_9DINO</name>